<feature type="compositionally biased region" description="Gly residues" evidence="1">
    <location>
        <begin position="247"/>
        <end position="257"/>
    </location>
</feature>
<comment type="caution">
    <text evidence="2">The sequence shown here is derived from an EMBL/GenBank/DDBJ whole genome shotgun (WGS) entry which is preliminary data.</text>
</comment>
<dbReference type="EMBL" id="MCFC01000016">
    <property type="protein sequence ID" value="ORY31262.1"/>
    <property type="molecule type" value="Genomic_DNA"/>
</dbReference>
<dbReference type="PANTHER" id="PTHR35519:SF2">
    <property type="entry name" value="PH DOMAIN PROTEIN"/>
    <property type="match status" value="1"/>
</dbReference>
<protein>
    <recommendedName>
        <fullName evidence="4">PH domain-containing protein</fullName>
    </recommendedName>
</protein>
<gene>
    <name evidence="2" type="ORF">BCR39DRAFT_527184</name>
</gene>
<evidence type="ECO:0000313" key="3">
    <source>
        <dbReference type="Proteomes" id="UP000193986"/>
    </source>
</evidence>
<dbReference type="STRING" id="71784.A0A1Y2B8V3"/>
<dbReference type="InParanoid" id="A0A1Y2B8V3"/>
<proteinExistence type="predicted"/>
<feature type="compositionally biased region" description="Basic and acidic residues" evidence="1">
    <location>
        <begin position="26"/>
        <end position="35"/>
    </location>
</feature>
<feature type="region of interest" description="Disordered" evidence="1">
    <location>
        <begin position="194"/>
        <end position="257"/>
    </location>
</feature>
<evidence type="ECO:0008006" key="4">
    <source>
        <dbReference type="Google" id="ProtNLM"/>
    </source>
</evidence>
<evidence type="ECO:0000313" key="2">
    <source>
        <dbReference type="EMBL" id="ORY31262.1"/>
    </source>
</evidence>
<evidence type="ECO:0000256" key="1">
    <source>
        <dbReference type="SAM" id="MobiDB-lite"/>
    </source>
</evidence>
<dbReference type="AlphaFoldDB" id="A0A1Y2B8V3"/>
<dbReference type="PANTHER" id="PTHR35519">
    <property type="entry name" value="MEMBRANE PROTEINS"/>
    <property type="match status" value="1"/>
</dbReference>
<sequence>MSAIATKAAQKLLKGKASAWAPSDPHYVEEVDPRSGKIKRKERPIPPGLSKRDQKALRKIRRRAHRLDKGMNLCGFRVGYTFFIGIVPGLGDVVDATLNYTLIVKPARKLDIPDELLTKMLFNNAISAGLGLVPVVGDVGLAAWKANSRNAHLLEAYLTIRGQEHLATLGQGPSAITDSTTQGAHPEEVRGVFVPGSGMDGDATHDDEGKGSGGGRWGKNKSKGKNDAVVGNGTGQGGQYGAVAPGSGTGAGKTVGR</sequence>
<name>A0A1Y2B8V3_9TREE</name>
<keyword evidence="3" id="KW-1185">Reference proteome</keyword>
<dbReference type="OrthoDB" id="2103474at2759"/>
<accession>A0A1Y2B8V3</accession>
<dbReference type="InterPro" id="IPR025187">
    <property type="entry name" value="DUF4112"/>
</dbReference>
<dbReference type="Pfam" id="PF13430">
    <property type="entry name" value="DUF4112"/>
    <property type="match status" value="1"/>
</dbReference>
<feature type="region of interest" description="Disordered" evidence="1">
    <location>
        <begin position="17"/>
        <end position="53"/>
    </location>
</feature>
<organism evidence="2 3">
    <name type="scientific">Naematelia encephala</name>
    <dbReference type="NCBI Taxonomy" id="71784"/>
    <lineage>
        <taxon>Eukaryota</taxon>
        <taxon>Fungi</taxon>
        <taxon>Dikarya</taxon>
        <taxon>Basidiomycota</taxon>
        <taxon>Agaricomycotina</taxon>
        <taxon>Tremellomycetes</taxon>
        <taxon>Tremellales</taxon>
        <taxon>Naemateliaceae</taxon>
        <taxon>Naematelia</taxon>
    </lineage>
</organism>
<dbReference type="Proteomes" id="UP000193986">
    <property type="component" value="Unassembled WGS sequence"/>
</dbReference>
<reference evidence="2 3" key="1">
    <citation type="submission" date="2016-07" db="EMBL/GenBank/DDBJ databases">
        <title>Pervasive Adenine N6-methylation of Active Genes in Fungi.</title>
        <authorList>
            <consortium name="DOE Joint Genome Institute"/>
            <person name="Mondo S.J."/>
            <person name="Dannebaum R.O."/>
            <person name="Kuo R.C."/>
            <person name="Labutti K."/>
            <person name="Haridas S."/>
            <person name="Kuo A."/>
            <person name="Salamov A."/>
            <person name="Ahrendt S.R."/>
            <person name="Lipzen A."/>
            <person name="Sullivan W."/>
            <person name="Andreopoulos W.B."/>
            <person name="Clum A."/>
            <person name="Lindquist E."/>
            <person name="Daum C."/>
            <person name="Ramamoorthy G.K."/>
            <person name="Gryganskyi A."/>
            <person name="Culley D."/>
            <person name="Magnuson J.K."/>
            <person name="James T.Y."/>
            <person name="O'Malley M.A."/>
            <person name="Stajich J.E."/>
            <person name="Spatafora J.W."/>
            <person name="Visel A."/>
            <person name="Grigoriev I.V."/>
        </authorList>
    </citation>
    <scope>NUCLEOTIDE SEQUENCE [LARGE SCALE GENOMIC DNA]</scope>
    <source>
        <strain evidence="2 3">68-887.2</strain>
    </source>
</reference>